<evidence type="ECO:0000313" key="4">
    <source>
        <dbReference type="Proteomes" id="UP001198200"/>
    </source>
</evidence>
<dbReference type="InterPro" id="IPR033469">
    <property type="entry name" value="CYTH-like_dom_sf"/>
</dbReference>
<comment type="caution">
    <text evidence="3">The sequence shown here is derived from an EMBL/GenBank/DDBJ whole genome shotgun (WGS) entry which is preliminary data.</text>
</comment>
<feature type="domain" description="CYTH" evidence="2">
    <location>
        <begin position="1"/>
        <end position="146"/>
    </location>
</feature>
<dbReference type="RefSeq" id="WP_308731998.1">
    <property type="nucleotide sequence ID" value="NZ_JAJEQN010000026.1"/>
</dbReference>
<feature type="active site" description="Proton acceptor" evidence="1">
    <location>
        <position position="28"/>
    </location>
</feature>
<dbReference type="EMBL" id="JAJEQN010000026">
    <property type="protein sequence ID" value="MCC2222054.1"/>
    <property type="molecule type" value="Genomic_DNA"/>
</dbReference>
<keyword evidence="4" id="KW-1185">Reference proteome</keyword>
<dbReference type="Gene3D" id="2.40.320.10">
    <property type="entry name" value="Hypothetical Protein Pfu-838710-001"/>
    <property type="match status" value="1"/>
</dbReference>
<protein>
    <submittedName>
        <fullName evidence="3">CYTH domain-containing protein</fullName>
    </submittedName>
</protein>
<evidence type="ECO:0000256" key="1">
    <source>
        <dbReference type="PIRSR" id="PIRSR016487-1"/>
    </source>
</evidence>
<organism evidence="3 4">
    <name type="scientific">Anthropogastromicrobium aceti</name>
    <dbReference type="NCBI Taxonomy" id="2981768"/>
    <lineage>
        <taxon>Bacteria</taxon>
        <taxon>Bacillati</taxon>
        <taxon>Bacillota</taxon>
        <taxon>Clostridia</taxon>
        <taxon>Lachnospirales</taxon>
        <taxon>Lachnospiraceae</taxon>
        <taxon>Anthropogastromicrobium</taxon>
    </lineage>
</organism>
<dbReference type="CDD" id="cd07761">
    <property type="entry name" value="CYTH-like_CthTTM-like"/>
    <property type="match status" value="1"/>
</dbReference>
<dbReference type="SMART" id="SM01118">
    <property type="entry name" value="CYTH"/>
    <property type="match status" value="1"/>
</dbReference>
<sequence length="150" mass="17171">MEIERKFVPVKLPDNLESYPHTRIEQGYLCTAPVVRVRRDGDSYYMTYKGAGMMVREEYNLPLTKEAYEHLIVKADGTVISKTRYRIPIGNDLTAELDIFDGALNGILLVEVEFPDESAARSFIPPKWFGEDVTLDPRYHNSNMSKGIRP</sequence>
<dbReference type="PANTHER" id="PTHR40114">
    <property type="entry name" value="SLR0698 PROTEIN"/>
    <property type="match status" value="1"/>
</dbReference>
<dbReference type="PANTHER" id="PTHR40114:SF1">
    <property type="entry name" value="SLR0698 PROTEIN"/>
    <property type="match status" value="1"/>
</dbReference>
<dbReference type="PROSITE" id="PS51707">
    <property type="entry name" value="CYTH"/>
    <property type="match status" value="1"/>
</dbReference>
<name>A0AAE3JCP8_9FIRM</name>
<evidence type="ECO:0000313" key="3">
    <source>
        <dbReference type="EMBL" id="MCC2222054.1"/>
    </source>
</evidence>
<gene>
    <name evidence="3" type="ORF">LKD48_10465</name>
</gene>
<evidence type="ECO:0000259" key="2">
    <source>
        <dbReference type="PROSITE" id="PS51707"/>
    </source>
</evidence>
<dbReference type="PIRSF" id="PIRSF016487">
    <property type="entry name" value="CYTH_UCP016487"/>
    <property type="match status" value="1"/>
</dbReference>
<dbReference type="Pfam" id="PF01928">
    <property type="entry name" value="CYTH"/>
    <property type="match status" value="1"/>
</dbReference>
<dbReference type="Proteomes" id="UP001198200">
    <property type="component" value="Unassembled WGS sequence"/>
</dbReference>
<dbReference type="AlphaFoldDB" id="A0AAE3JCP8"/>
<accession>A0AAE3JCP8</accession>
<dbReference type="InterPro" id="IPR023577">
    <property type="entry name" value="CYTH_domain"/>
</dbReference>
<dbReference type="InterPro" id="IPR012042">
    <property type="entry name" value="NeuTTM/CthTTM-like"/>
</dbReference>
<dbReference type="SUPFAM" id="SSF55154">
    <property type="entry name" value="CYTH-like phosphatases"/>
    <property type="match status" value="1"/>
</dbReference>
<proteinExistence type="predicted"/>
<reference evidence="3 4" key="1">
    <citation type="submission" date="2021-10" db="EMBL/GenBank/DDBJ databases">
        <title>Anaerobic single-cell dispensing facilitates the cultivation of human gut bacteria.</title>
        <authorList>
            <person name="Afrizal A."/>
        </authorList>
    </citation>
    <scope>NUCLEOTIDE SEQUENCE [LARGE SCALE GENOMIC DNA]</scope>
    <source>
        <strain evidence="3 4">CLA-AA-H224</strain>
    </source>
</reference>